<dbReference type="PANTHER" id="PTHR23240:SF6">
    <property type="entry name" value="DNA CROSS-LINK REPAIR 1A PROTEIN"/>
    <property type="match status" value="1"/>
</dbReference>
<dbReference type="Pfam" id="PF07522">
    <property type="entry name" value="DRMBL"/>
    <property type="match status" value="1"/>
</dbReference>
<proteinExistence type="inferred from homology"/>
<evidence type="ECO:0000256" key="3">
    <source>
        <dbReference type="ARBA" id="ARBA00022763"/>
    </source>
</evidence>
<protein>
    <submittedName>
        <fullName evidence="7">DNA cross-link repair 1A protein</fullName>
    </submittedName>
</protein>
<keyword evidence="5" id="KW-0539">Nucleus</keyword>
<gene>
    <name evidence="7" type="primary">DCLRE1A</name>
    <name evidence="7" type="ORF">TCON_0253</name>
</gene>
<reference evidence="7 8" key="1">
    <citation type="submission" date="2019-01" db="EMBL/GenBank/DDBJ databases">
        <title>Genomes sequencing and comparative genomics of infectious freshwater microsporidia, Cucumispora dikerogammari and Thelohania contejeani.</title>
        <authorList>
            <person name="Cormier A."/>
            <person name="Giraud I."/>
            <person name="Wattier R."/>
            <person name="Teixeira M."/>
            <person name="Grandjean F."/>
            <person name="Rigaud T."/>
            <person name="Cordaux R."/>
        </authorList>
    </citation>
    <scope>NUCLEOTIDE SEQUENCE [LARGE SCALE GENOMIC DNA]</scope>
    <source>
        <strain evidence="7">T1</strain>
        <tissue evidence="7">Spores</tissue>
    </source>
</reference>
<evidence type="ECO:0000256" key="2">
    <source>
        <dbReference type="ARBA" id="ARBA00010304"/>
    </source>
</evidence>
<dbReference type="PANTHER" id="PTHR23240">
    <property type="entry name" value="DNA CROSS-LINK REPAIR PROTEIN PSO2/SNM1-RELATED"/>
    <property type="match status" value="1"/>
</dbReference>
<dbReference type="InterPro" id="IPR036866">
    <property type="entry name" value="RibonucZ/Hydroxyglut_hydro"/>
</dbReference>
<dbReference type="InterPro" id="IPR011084">
    <property type="entry name" value="DRMBL"/>
</dbReference>
<dbReference type="Gene3D" id="3.60.15.10">
    <property type="entry name" value="Ribonuclease Z/Hydroxyacylglutathione hydrolase-like"/>
    <property type="match status" value="1"/>
</dbReference>
<dbReference type="CDD" id="cd16273">
    <property type="entry name" value="SNM1A-1C-like_MBL-fold"/>
    <property type="match status" value="1"/>
</dbReference>
<evidence type="ECO:0000256" key="1">
    <source>
        <dbReference type="ARBA" id="ARBA00004123"/>
    </source>
</evidence>
<dbReference type="SUPFAM" id="SSF56281">
    <property type="entry name" value="Metallo-hydrolase/oxidoreductase"/>
    <property type="match status" value="1"/>
</dbReference>
<accession>A0ABQ7I283</accession>
<dbReference type="Gene3D" id="3.40.50.12650">
    <property type="match status" value="1"/>
</dbReference>
<sequence>MVLEIKQKDKFIPNTLYTVDYFLAPTPESTHQFLTHFHSDHYHRLNKSFNGQLYCSYTTANLVIKKLKVDPDRIHPMEMYKRYHLEKNNYVTCIDANHCPGSICLIFEIDGVLILHTGDFRASCNFINQLNLKIRYNYLFLDNTFELHTPFPSQREVIWSVIEDIRRRINNKYCVIPLKYKFFFCTYLIGKEKLFLSVAEDLDYSVLVDNKKLELLKCLDEYSVRKLNTEVMDIVYNREMESKNKLAGPIDSLIITPKVKPEKEIQKKLPFDRITTKKEKNQINIVSMDFLKKIEKIEEDCDRIVVFIGTGWQNKRLYKDWKRGIKSTIKKGIEIIYVPYSEHSSNKELEEFKTLLKHDELINTVIKNV</sequence>
<feature type="domain" description="DNA repair metallo-beta-lactamase" evidence="6">
    <location>
        <begin position="274"/>
        <end position="367"/>
    </location>
</feature>
<dbReference type="Proteomes" id="UP001516464">
    <property type="component" value="Unassembled WGS sequence"/>
</dbReference>
<keyword evidence="3" id="KW-0227">DNA damage</keyword>
<evidence type="ECO:0000256" key="4">
    <source>
        <dbReference type="ARBA" id="ARBA00023204"/>
    </source>
</evidence>
<keyword evidence="8" id="KW-1185">Reference proteome</keyword>
<evidence type="ECO:0000313" key="8">
    <source>
        <dbReference type="Proteomes" id="UP001516464"/>
    </source>
</evidence>
<evidence type="ECO:0000259" key="6">
    <source>
        <dbReference type="Pfam" id="PF07522"/>
    </source>
</evidence>
<comment type="similarity">
    <text evidence="2">Belongs to the DNA repair metallo-beta-lactamase (DRMBL) family.</text>
</comment>
<keyword evidence="4" id="KW-0234">DNA repair</keyword>
<name>A0ABQ7I283_9MICR</name>
<evidence type="ECO:0000256" key="5">
    <source>
        <dbReference type="ARBA" id="ARBA00023242"/>
    </source>
</evidence>
<comment type="subcellular location">
    <subcellularLocation>
        <location evidence="1">Nucleus</location>
    </subcellularLocation>
</comment>
<dbReference type="EMBL" id="SBIQ01000009">
    <property type="protein sequence ID" value="KAF7684556.1"/>
    <property type="molecule type" value="Genomic_DNA"/>
</dbReference>
<evidence type="ECO:0000313" key="7">
    <source>
        <dbReference type="EMBL" id="KAF7684556.1"/>
    </source>
</evidence>
<organism evidence="7 8">
    <name type="scientific">Astathelohania contejeani</name>
    <dbReference type="NCBI Taxonomy" id="164912"/>
    <lineage>
        <taxon>Eukaryota</taxon>
        <taxon>Fungi</taxon>
        <taxon>Fungi incertae sedis</taxon>
        <taxon>Microsporidia</taxon>
        <taxon>Astathelohaniidae</taxon>
        <taxon>Astathelohania</taxon>
    </lineage>
</organism>
<comment type="caution">
    <text evidence="7">The sequence shown here is derived from an EMBL/GenBank/DDBJ whole genome shotgun (WGS) entry which is preliminary data.</text>
</comment>